<organism evidence="1 2">
    <name type="scientific">Stentor coeruleus</name>
    <dbReference type="NCBI Taxonomy" id="5963"/>
    <lineage>
        <taxon>Eukaryota</taxon>
        <taxon>Sar</taxon>
        <taxon>Alveolata</taxon>
        <taxon>Ciliophora</taxon>
        <taxon>Postciliodesmatophora</taxon>
        <taxon>Heterotrichea</taxon>
        <taxon>Heterotrichida</taxon>
        <taxon>Stentoridae</taxon>
        <taxon>Stentor</taxon>
    </lineage>
</organism>
<sequence>MVAKSIRAIIMCIHNPLCNVADGTCRCHFENIKDNPQSPHDFECIPESESVFLIGMMRLISQQNQMISSIIKTAKEILIKISEPHEREDKSEGIYMKTTTERPISEKMLEEYLFHSETSFTYFLELINEPPSLVYNQRAFSLSLTVVDSFKKPVILEKPQIFKLSLYTAENPPKLLKTCISGDKIVSGTTKIQTSSQVVFEKILINEVTSHLITGAVFLVISAEPESAIKPYIIKNFIVKARKRVEDKCIKMHKGDLQDNNIEKLPCDFLNNTEDEL</sequence>
<dbReference type="EMBL" id="MPUH01000048">
    <property type="protein sequence ID" value="OMJ93157.1"/>
    <property type="molecule type" value="Genomic_DNA"/>
</dbReference>
<gene>
    <name evidence="1" type="ORF">SteCoe_3978</name>
</gene>
<dbReference type="AlphaFoldDB" id="A0A1R2CVX0"/>
<name>A0A1R2CVX0_9CILI</name>
<keyword evidence="2" id="KW-1185">Reference proteome</keyword>
<proteinExistence type="predicted"/>
<reference evidence="1 2" key="1">
    <citation type="submission" date="2016-11" db="EMBL/GenBank/DDBJ databases">
        <title>The macronuclear genome of Stentor coeruleus: a giant cell with tiny introns.</title>
        <authorList>
            <person name="Slabodnick M."/>
            <person name="Ruby J.G."/>
            <person name="Reiff S.B."/>
            <person name="Swart E.C."/>
            <person name="Gosai S."/>
            <person name="Prabakaran S."/>
            <person name="Witkowska E."/>
            <person name="Larue G.E."/>
            <person name="Fisher S."/>
            <person name="Freeman R.M."/>
            <person name="Gunawardena J."/>
            <person name="Chu W."/>
            <person name="Stover N.A."/>
            <person name="Gregory B.D."/>
            <person name="Nowacki M."/>
            <person name="Derisi J."/>
            <person name="Roy S.W."/>
            <person name="Marshall W.F."/>
            <person name="Sood P."/>
        </authorList>
    </citation>
    <scope>NUCLEOTIDE SEQUENCE [LARGE SCALE GENOMIC DNA]</scope>
    <source>
        <strain evidence="1">WM001</strain>
    </source>
</reference>
<evidence type="ECO:0000313" key="1">
    <source>
        <dbReference type="EMBL" id="OMJ93157.1"/>
    </source>
</evidence>
<accession>A0A1R2CVX0</accession>
<evidence type="ECO:0000313" key="2">
    <source>
        <dbReference type="Proteomes" id="UP000187209"/>
    </source>
</evidence>
<comment type="caution">
    <text evidence="1">The sequence shown here is derived from an EMBL/GenBank/DDBJ whole genome shotgun (WGS) entry which is preliminary data.</text>
</comment>
<dbReference type="Proteomes" id="UP000187209">
    <property type="component" value="Unassembled WGS sequence"/>
</dbReference>
<protein>
    <submittedName>
        <fullName evidence="1">Uncharacterized protein</fullName>
    </submittedName>
</protein>